<keyword evidence="3 4" id="KW-0732">Signal</keyword>
<organism evidence="6 7">
    <name type="scientific">Jonquetella anthropi DSM 22815</name>
    <dbReference type="NCBI Taxonomy" id="885272"/>
    <lineage>
        <taxon>Bacteria</taxon>
        <taxon>Thermotogati</taxon>
        <taxon>Synergistota</taxon>
        <taxon>Synergistia</taxon>
        <taxon>Synergistales</taxon>
        <taxon>Dethiosulfovibrionaceae</taxon>
        <taxon>Jonquetella</taxon>
    </lineage>
</organism>
<feature type="chain" id="PRO_5003541933" evidence="4">
    <location>
        <begin position="21"/>
        <end position="334"/>
    </location>
</feature>
<comment type="subcellular location">
    <subcellularLocation>
        <location evidence="1">Periplasm</location>
    </subcellularLocation>
</comment>
<dbReference type="AlphaFoldDB" id="H0UJH9"/>
<dbReference type="Gene3D" id="3.40.190.10">
    <property type="entry name" value="Periplasmic binding protein-like II"/>
    <property type="match status" value="2"/>
</dbReference>
<sequence>MKRICTIAAMMALAASSAFAMTAEEENEAWKKEPAYNQTIRVGYNGGLCLGTFGIAQAKGFYEAEGLKTAITKYQGGSSAQGDAIGTGKIDLAGDHIATLLVPALRGVRMVFTAGIHTGCKTLYVLNTDEYKSTADLKGKTIAVPDGIGASDQNITMRLLAADGIDPLKDVKYKVVESGAAVLALESGEIQAILLSDQFARQFVDQGKIKAIRSITTDPDFERDCCCIHAVNLDFYKANPITVKKLTRAHEAAKKFICEHPDEAVEILKANGWASGDIELVKKIFKTFHYDLTDAETESTLRRTIADYQKFNILPAGDPDEMLKRVWHPVLEEN</sequence>
<dbReference type="PANTHER" id="PTHR30024:SF47">
    <property type="entry name" value="TAURINE-BINDING PERIPLASMIC PROTEIN"/>
    <property type="match status" value="1"/>
</dbReference>
<dbReference type="PANTHER" id="PTHR30024">
    <property type="entry name" value="ALIPHATIC SULFONATES-BINDING PROTEIN-RELATED"/>
    <property type="match status" value="1"/>
</dbReference>
<feature type="signal peptide" evidence="4">
    <location>
        <begin position="1"/>
        <end position="20"/>
    </location>
</feature>
<evidence type="ECO:0000313" key="7">
    <source>
        <dbReference type="Proteomes" id="UP000003806"/>
    </source>
</evidence>
<dbReference type="Proteomes" id="UP000003806">
    <property type="component" value="Chromosome"/>
</dbReference>
<dbReference type="eggNOG" id="COG0715">
    <property type="taxonomic scope" value="Bacteria"/>
</dbReference>
<evidence type="ECO:0000256" key="4">
    <source>
        <dbReference type="SAM" id="SignalP"/>
    </source>
</evidence>
<dbReference type="InterPro" id="IPR015168">
    <property type="entry name" value="SsuA/THI5"/>
</dbReference>
<evidence type="ECO:0000256" key="3">
    <source>
        <dbReference type="ARBA" id="ARBA00022729"/>
    </source>
</evidence>
<evidence type="ECO:0000259" key="5">
    <source>
        <dbReference type="Pfam" id="PF09084"/>
    </source>
</evidence>
<keyword evidence="7" id="KW-1185">Reference proteome</keyword>
<protein>
    <submittedName>
        <fullName evidence="6">ABC-type nitrate/sulfonate/bicarbonate transport system, periplasmic component</fullName>
    </submittedName>
</protein>
<evidence type="ECO:0000313" key="6">
    <source>
        <dbReference type="EMBL" id="EHM12847.1"/>
    </source>
</evidence>
<gene>
    <name evidence="6" type="ORF">JonanDRAFT_0437</name>
</gene>
<dbReference type="RefSeq" id="WP_008520387.1">
    <property type="nucleotide sequence ID" value="NZ_CM001376.1"/>
</dbReference>
<dbReference type="STRING" id="885272.JonanDRAFT_0437"/>
<proteinExistence type="inferred from homology"/>
<name>H0UJH9_9BACT</name>
<evidence type="ECO:0000256" key="1">
    <source>
        <dbReference type="ARBA" id="ARBA00004418"/>
    </source>
</evidence>
<dbReference type="OrthoDB" id="9802202at2"/>
<dbReference type="HOGENOM" id="CLU_054373_2_0_0"/>
<evidence type="ECO:0000256" key="2">
    <source>
        <dbReference type="ARBA" id="ARBA00010742"/>
    </source>
</evidence>
<feature type="domain" description="SsuA/THI5-like" evidence="5">
    <location>
        <begin position="55"/>
        <end position="264"/>
    </location>
</feature>
<dbReference type="SUPFAM" id="SSF53850">
    <property type="entry name" value="Periplasmic binding protein-like II"/>
    <property type="match status" value="1"/>
</dbReference>
<dbReference type="Pfam" id="PF09084">
    <property type="entry name" value="NMT1"/>
    <property type="match status" value="1"/>
</dbReference>
<reference evidence="6 7" key="1">
    <citation type="submission" date="2011-11" db="EMBL/GenBank/DDBJ databases">
        <title>The Noncontiguous Finished genome of Jonquetella anthropi DSM 22815.</title>
        <authorList>
            <consortium name="US DOE Joint Genome Institute (JGI-PGF)"/>
            <person name="Lucas S."/>
            <person name="Copeland A."/>
            <person name="Lapidus A."/>
            <person name="Glavina del Rio T."/>
            <person name="Dalin E."/>
            <person name="Tice H."/>
            <person name="Bruce D."/>
            <person name="Goodwin L."/>
            <person name="Pitluck S."/>
            <person name="Peters L."/>
            <person name="Mikhailova N."/>
            <person name="Held B."/>
            <person name="Kyrpides N."/>
            <person name="Mavromatis K."/>
            <person name="Ivanova N."/>
            <person name="Markowitz V."/>
            <person name="Cheng J.-F."/>
            <person name="Hugenholtz P."/>
            <person name="Woyke T."/>
            <person name="Wu D."/>
            <person name="Gronow S."/>
            <person name="Wellnitz S."/>
            <person name="Brambilla E."/>
            <person name="Klenk H.-P."/>
            <person name="Eisen J.A."/>
        </authorList>
    </citation>
    <scope>NUCLEOTIDE SEQUENCE [LARGE SCALE GENOMIC DNA]</scope>
    <source>
        <strain evidence="6 7">DSM 22815</strain>
    </source>
</reference>
<dbReference type="GO" id="GO:0042597">
    <property type="term" value="C:periplasmic space"/>
    <property type="evidence" value="ECO:0007669"/>
    <property type="project" value="UniProtKB-SubCell"/>
</dbReference>
<accession>H0UJH9</accession>
<comment type="similarity">
    <text evidence="2">Belongs to the bacterial solute-binding protein SsuA/TauA family.</text>
</comment>
<dbReference type="EMBL" id="CM001376">
    <property type="protein sequence ID" value="EHM12847.1"/>
    <property type="molecule type" value="Genomic_DNA"/>
</dbReference>